<protein>
    <recommendedName>
        <fullName evidence="2">Nudix hydrolase domain-containing protein</fullName>
    </recommendedName>
</protein>
<dbReference type="EMBL" id="LJCO01000056">
    <property type="protein sequence ID" value="KPV43191.1"/>
    <property type="molecule type" value="Genomic_DNA"/>
</dbReference>
<name>A0A0P9CJJ0_9BACL</name>
<dbReference type="PANTHER" id="PTHR21340">
    <property type="entry name" value="DIADENOSINE 5,5-P1,P4-TETRAPHOSPHATE PYROPHOSPHOHYDROLASE MUTT"/>
    <property type="match status" value="1"/>
</dbReference>
<dbReference type="GO" id="GO:0006167">
    <property type="term" value="P:AMP biosynthetic process"/>
    <property type="evidence" value="ECO:0007669"/>
    <property type="project" value="TreeGrafter"/>
</dbReference>
<organism evidence="3 4">
    <name type="scientific">Alicyclobacillus ferrooxydans</name>
    <dbReference type="NCBI Taxonomy" id="471514"/>
    <lineage>
        <taxon>Bacteria</taxon>
        <taxon>Bacillati</taxon>
        <taxon>Bacillota</taxon>
        <taxon>Bacilli</taxon>
        <taxon>Bacillales</taxon>
        <taxon>Alicyclobacillaceae</taxon>
        <taxon>Alicyclobacillus</taxon>
    </lineage>
</organism>
<dbReference type="PANTHER" id="PTHR21340:SF0">
    <property type="entry name" value="BIS(5'-NUCLEOSYL)-TETRAPHOSPHATASE [ASYMMETRICAL]"/>
    <property type="match status" value="1"/>
</dbReference>
<feature type="domain" description="Nudix hydrolase" evidence="2">
    <location>
        <begin position="14"/>
        <end position="143"/>
    </location>
</feature>
<dbReference type="Pfam" id="PF00293">
    <property type="entry name" value="NUDIX"/>
    <property type="match status" value="1"/>
</dbReference>
<dbReference type="PROSITE" id="PS00893">
    <property type="entry name" value="NUDIX_BOX"/>
    <property type="match status" value="1"/>
</dbReference>
<dbReference type="AlphaFoldDB" id="A0A0P9CJJ0"/>
<comment type="caution">
    <text evidence="3">The sequence shown here is derived from an EMBL/GenBank/DDBJ whole genome shotgun (WGS) entry which is preliminary data.</text>
</comment>
<evidence type="ECO:0000313" key="4">
    <source>
        <dbReference type="Proteomes" id="UP000050482"/>
    </source>
</evidence>
<reference evidence="3 4" key="1">
    <citation type="submission" date="2015-09" db="EMBL/GenBank/DDBJ databases">
        <title>Draft genome sequence of Alicyclobacillus ferrooxydans DSM 22381.</title>
        <authorList>
            <person name="Hemp J."/>
        </authorList>
    </citation>
    <scope>NUCLEOTIDE SEQUENCE [LARGE SCALE GENOMIC DNA]</scope>
    <source>
        <strain evidence="3 4">TC-34</strain>
    </source>
</reference>
<dbReference type="PATRIC" id="fig|471514.4.peg.3485"/>
<gene>
    <name evidence="3" type="ORF">AN477_13965</name>
</gene>
<dbReference type="InterPro" id="IPR020084">
    <property type="entry name" value="NUDIX_hydrolase_CS"/>
</dbReference>
<dbReference type="GO" id="GO:0004081">
    <property type="term" value="F:bis(5'-nucleosyl)-tetraphosphatase (asymmetrical) activity"/>
    <property type="evidence" value="ECO:0007669"/>
    <property type="project" value="TreeGrafter"/>
</dbReference>
<dbReference type="PROSITE" id="PS51462">
    <property type="entry name" value="NUDIX"/>
    <property type="match status" value="1"/>
</dbReference>
<evidence type="ECO:0000259" key="2">
    <source>
        <dbReference type="PROSITE" id="PS51462"/>
    </source>
</evidence>
<dbReference type="SUPFAM" id="SSF55811">
    <property type="entry name" value="Nudix"/>
    <property type="match status" value="1"/>
</dbReference>
<evidence type="ECO:0000313" key="3">
    <source>
        <dbReference type="EMBL" id="KPV43191.1"/>
    </source>
</evidence>
<dbReference type="GO" id="GO:0006754">
    <property type="term" value="P:ATP biosynthetic process"/>
    <property type="evidence" value="ECO:0007669"/>
    <property type="project" value="TreeGrafter"/>
</dbReference>
<proteinExistence type="predicted"/>
<sequence>MSFGEPIVGVNYIPRESAYAVIFRNPDEIEVATVSRQKGHHMLPRGGIEPGEDHVTCLKREVLEEAGYGIRIGAYIVGQADQYYVTLEGESRLTVGHFYLAEILGKADDAIEELEFSWLSAGKANESLFLNNQAWAVSAALRG</sequence>
<dbReference type="STRING" id="471514.AN477_13965"/>
<dbReference type="Gene3D" id="3.90.79.10">
    <property type="entry name" value="Nucleoside Triphosphate Pyrophosphohydrolase"/>
    <property type="match status" value="1"/>
</dbReference>
<keyword evidence="4" id="KW-1185">Reference proteome</keyword>
<dbReference type="InterPro" id="IPR015797">
    <property type="entry name" value="NUDIX_hydrolase-like_dom_sf"/>
</dbReference>
<accession>A0A0P9CJJ0</accession>
<dbReference type="InterPro" id="IPR051325">
    <property type="entry name" value="Nudix_hydrolase_domain"/>
</dbReference>
<dbReference type="InterPro" id="IPR000086">
    <property type="entry name" value="NUDIX_hydrolase_dom"/>
</dbReference>
<dbReference type="Proteomes" id="UP000050482">
    <property type="component" value="Unassembled WGS sequence"/>
</dbReference>
<evidence type="ECO:0000256" key="1">
    <source>
        <dbReference type="ARBA" id="ARBA00022801"/>
    </source>
</evidence>
<keyword evidence="1" id="KW-0378">Hydrolase</keyword>